<organism evidence="1 2">
    <name type="scientific">Pseudomonas kulmbachensis</name>
    <dbReference type="NCBI Taxonomy" id="3043408"/>
    <lineage>
        <taxon>Bacteria</taxon>
        <taxon>Pseudomonadati</taxon>
        <taxon>Pseudomonadota</taxon>
        <taxon>Gammaproteobacteria</taxon>
        <taxon>Pseudomonadales</taxon>
        <taxon>Pseudomonadaceae</taxon>
        <taxon>Pseudomonas</taxon>
    </lineage>
</organism>
<proteinExistence type="predicted"/>
<dbReference type="Proteomes" id="UP001609821">
    <property type="component" value="Unassembled WGS sequence"/>
</dbReference>
<dbReference type="EMBL" id="JBINXB010000006">
    <property type="protein sequence ID" value="MFH6565811.1"/>
    <property type="molecule type" value="Genomic_DNA"/>
</dbReference>
<reference evidence="1 2" key="1">
    <citation type="submission" date="2024-10" db="EMBL/GenBank/DDBJ databases">
        <title>Aeromonas and Pseudomonas from the Cagarras Archipelago, Rio de Janeiro, Brazil.</title>
        <authorList>
            <person name="Canellas A.L.B."/>
            <person name="Laport M.S."/>
        </authorList>
    </citation>
    <scope>NUCLEOTIDE SEQUENCE [LARGE SCALE GENOMIC DNA]</scope>
    <source>
        <strain evidence="1 2">CPF-4</strain>
    </source>
</reference>
<sequence>MPKPAPFAQLLTHDSRPGTLTRRRRLERVWHCRGRDLVAIQQWVQEWNDLMNMEDQAALINDQIAPYQ</sequence>
<evidence type="ECO:0000313" key="1">
    <source>
        <dbReference type="EMBL" id="MFH6565811.1"/>
    </source>
</evidence>
<evidence type="ECO:0000313" key="2">
    <source>
        <dbReference type="Proteomes" id="UP001609821"/>
    </source>
</evidence>
<name>A0ABW7LYH8_9PSED</name>
<gene>
    <name evidence="1" type="ORF">ACHMWK_07500</name>
</gene>
<comment type="caution">
    <text evidence="1">The sequence shown here is derived from an EMBL/GenBank/DDBJ whole genome shotgun (WGS) entry which is preliminary data.</text>
</comment>
<accession>A0ABW7LYH8</accession>
<dbReference type="RefSeq" id="WP_395246886.1">
    <property type="nucleotide sequence ID" value="NZ_JBINXA010000004.1"/>
</dbReference>
<keyword evidence="2" id="KW-1185">Reference proteome</keyword>
<protein>
    <submittedName>
        <fullName evidence="1">Uncharacterized protein</fullName>
    </submittedName>
</protein>